<protein>
    <submittedName>
        <fullName evidence="1">Uncharacterized protein</fullName>
    </submittedName>
</protein>
<dbReference type="RefSeq" id="WP_084249220.1">
    <property type="nucleotide sequence ID" value="NZ_CP014518.1"/>
</dbReference>
<accession>A0A126ZX74</accession>
<organism evidence="1 2">
    <name type="scientific">Sinomonas atrocyanea</name>
    <dbReference type="NCBI Taxonomy" id="37927"/>
    <lineage>
        <taxon>Bacteria</taxon>
        <taxon>Bacillati</taxon>
        <taxon>Actinomycetota</taxon>
        <taxon>Actinomycetes</taxon>
        <taxon>Micrococcales</taxon>
        <taxon>Micrococcaceae</taxon>
        <taxon>Sinomonas</taxon>
    </lineage>
</organism>
<dbReference type="PATRIC" id="fig|37927.3.peg.310"/>
<reference evidence="1 2" key="1">
    <citation type="submission" date="2016-02" db="EMBL/GenBank/DDBJ databases">
        <title>Complete genome of Sinomonas atrocyanea KCTC 3377.</title>
        <authorList>
            <person name="Kim K.M."/>
        </authorList>
    </citation>
    <scope>NUCLEOTIDE SEQUENCE [LARGE SCALE GENOMIC DNA]</scope>
    <source>
        <strain evidence="1 2">KCTC 3377</strain>
    </source>
</reference>
<proteinExistence type="predicted"/>
<dbReference type="SUPFAM" id="SSF52467">
    <property type="entry name" value="DHS-like NAD/FAD-binding domain"/>
    <property type="match status" value="1"/>
</dbReference>
<dbReference type="Proteomes" id="UP000070134">
    <property type="component" value="Chromosome"/>
</dbReference>
<dbReference type="Pfam" id="PF13289">
    <property type="entry name" value="SIR2_2"/>
    <property type="match status" value="1"/>
</dbReference>
<keyword evidence="2" id="KW-1185">Reference proteome</keyword>
<evidence type="ECO:0000313" key="2">
    <source>
        <dbReference type="Proteomes" id="UP000070134"/>
    </source>
</evidence>
<gene>
    <name evidence="1" type="ORF">SA2016_0304</name>
</gene>
<dbReference type="EMBL" id="CP014518">
    <property type="protein sequence ID" value="AMM31005.1"/>
    <property type="molecule type" value="Genomic_DNA"/>
</dbReference>
<dbReference type="KEGG" id="satk:SA2016_0304"/>
<dbReference type="Gene3D" id="3.40.50.1220">
    <property type="entry name" value="TPP-binding domain"/>
    <property type="match status" value="1"/>
</dbReference>
<sequence>MTLPGSPAQQYGEDQLLSLAFSLTSTPASYAVVLGAGISTGSGVPSAWGVLQDLLSQLAGAKGAEPEGDDGRLSWYQDEYGEDPTYERVLERLAPAPRDRQALLRGYFEATPEEAEQGKKQPTAAHRAIARLVAAGFIRVIVTLNFDNLMEAALREQSVTPVVIRGQNDLKGLPPMHTARVLVVHLHGDYLAPEEMRNTELELGHYEPAAERFLDRIMEEYGLLFVGWSARYDPQLRAAVKRSFRRIYVPYWVEPAAFADEASELVEQLGAVKVESSADDALGKLHDACIALRDRAAARHPLTPAVVASTVRSELSGRYTAFHLHDLVKQEADRLHRQDDLVLSYTGTVSENGAYAGMVGRIEEASNVLVAAMSAAAYWGNETTDRWILSEIRNFAEAPKSGGVTVVLDLHNVVMMRLFYATGVGALAAGRYGTVSALFSLEGDRRGTRRDYAVQVLEPVRLCEGNLPSASKRLYEQLRPMFVQHLSIGSRTYDESWAVFEILRNLAAAAAAPEAQTYLPELGAARVAFDETRDEYDHWAKQQSNSTAPNGREAFERYAPVRAAEEKYKRALDLYAQLIPMALPHLRVELQHSEGVAYKSPTVQRLIREVSSYGSKHPLLESGLLPGSPLEAVQTLRAANVALERVANWTRQNRMGILPDEFWADE</sequence>
<dbReference type="OrthoDB" id="5509947at2"/>
<dbReference type="STRING" id="37927.SA2016_0304"/>
<evidence type="ECO:0000313" key="1">
    <source>
        <dbReference type="EMBL" id="AMM31005.1"/>
    </source>
</evidence>
<name>A0A126ZX74_9MICC</name>
<dbReference type="AlphaFoldDB" id="A0A126ZX74"/>
<dbReference type="InterPro" id="IPR029035">
    <property type="entry name" value="DHS-like_NAD/FAD-binding_dom"/>
</dbReference>